<evidence type="ECO:0000313" key="2">
    <source>
        <dbReference type="Proteomes" id="UP000238649"/>
    </source>
</evidence>
<name>A0A2S9SQA9_9BACT</name>
<sequence>MGLDLYARIEPYLDFEEEIYSLHKEFLKFIMINDLDNIIDIGCGQGYFLNNLEINKKKAFGIDLSAEQIKICQEKGLNAKAISLEDVGKLEEKFDCATAIFDVLNYIPKIELEKFISQVNKVLNPNAYFIFDVNTYFGFDEVAQGTINIDIQDKFIAIDAFFENDKLQTNITLFEKEESGKYTKEQDKIVQEYHKKEYLEKILKKSGFKILEIKEFFLHTNECADKLIFICKKYL</sequence>
<evidence type="ECO:0000313" key="1">
    <source>
        <dbReference type="EMBL" id="PRM88752.1"/>
    </source>
</evidence>
<dbReference type="GO" id="GO:0032259">
    <property type="term" value="P:methylation"/>
    <property type="evidence" value="ECO:0007669"/>
    <property type="project" value="UniProtKB-KW"/>
</dbReference>
<dbReference type="PANTHER" id="PTHR43861">
    <property type="entry name" value="TRANS-ACONITATE 2-METHYLTRANSFERASE-RELATED"/>
    <property type="match status" value="1"/>
</dbReference>
<dbReference type="RefSeq" id="WP_105912281.1">
    <property type="nucleotide sequence ID" value="NZ_NXGH01000026.1"/>
</dbReference>
<dbReference type="SUPFAM" id="SSF53335">
    <property type="entry name" value="S-adenosyl-L-methionine-dependent methyltransferases"/>
    <property type="match status" value="1"/>
</dbReference>
<gene>
    <name evidence="1" type="ORF">CJ671_08505</name>
</gene>
<keyword evidence="1" id="KW-0808">Transferase</keyword>
<proteinExistence type="predicted"/>
<dbReference type="InterPro" id="IPR029063">
    <property type="entry name" value="SAM-dependent_MTases_sf"/>
</dbReference>
<dbReference type="OrthoDB" id="9781225at2"/>
<dbReference type="AlphaFoldDB" id="A0A2S9SQA9"/>
<dbReference type="Gene3D" id="2.20.25.110">
    <property type="entry name" value="S-adenosyl-L-methionine-dependent methyltransferases"/>
    <property type="match status" value="1"/>
</dbReference>
<accession>A0A2S9SQA9</accession>
<dbReference type="GO" id="GO:0008168">
    <property type="term" value="F:methyltransferase activity"/>
    <property type="evidence" value="ECO:0007669"/>
    <property type="project" value="UniProtKB-KW"/>
</dbReference>
<dbReference type="EMBL" id="NXGH01000026">
    <property type="protein sequence ID" value="PRM88752.1"/>
    <property type="molecule type" value="Genomic_DNA"/>
</dbReference>
<dbReference type="CDD" id="cd02440">
    <property type="entry name" value="AdoMet_MTases"/>
    <property type="match status" value="1"/>
</dbReference>
<dbReference type="Pfam" id="PF13489">
    <property type="entry name" value="Methyltransf_23"/>
    <property type="match status" value="1"/>
</dbReference>
<dbReference type="Proteomes" id="UP000238649">
    <property type="component" value="Unassembled WGS sequence"/>
</dbReference>
<reference evidence="1 2" key="1">
    <citation type="submission" date="2017-09" db="EMBL/GenBank/DDBJ databases">
        <title>Reassesment of A. cryaerophilus.</title>
        <authorList>
            <person name="Perez-Cataluna A."/>
            <person name="Collado L."/>
            <person name="Salgado O."/>
            <person name="Lefinanco V."/>
            <person name="Figueras M.J."/>
        </authorList>
    </citation>
    <scope>NUCLEOTIDE SEQUENCE [LARGE SCALE GENOMIC DNA]</scope>
    <source>
        <strain evidence="1 2">LMG 9871</strain>
    </source>
</reference>
<protein>
    <submittedName>
        <fullName evidence="1">Methyltransferase</fullName>
    </submittedName>
</protein>
<dbReference type="PANTHER" id="PTHR43861:SF6">
    <property type="entry name" value="METHYLTRANSFERASE TYPE 11"/>
    <property type="match status" value="1"/>
</dbReference>
<dbReference type="Gene3D" id="3.40.50.150">
    <property type="entry name" value="Vaccinia Virus protein VP39"/>
    <property type="match status" value="1"/>
</dbReference>
<keyword evidence="1" id="KW-0489">Methyltransferase</keyword>
<comment type="caution">
    <text evidence="1">The sequence shown here is derived from an EMBL/GenBank/DDBJ whole genome shotgun (WGS) entry which is preliminary data.</text>
</comment>
<organism evidence="1 2">
    <name type="scientific">Aliarcobacter cryaerophilus</name>
    <dbReference type="NCBI Taxonomy" id="28198"/>
    <lineage>
        <taxon>Bacteria</taxon>
        <taxon>Pseudomonadati</taxon>
        <taxon>Campylobacterota</taxon>
        <taxon>Epsilonproteobacteria</taxon>
        <taxon>Campylobacterales</taxon>
        <taxon>Arcobacteraceae</taxon>
        <taxon>Aliarcobacter</taxon>
    </lineage>
</organism>